<gene>
    <name evidence="1" type="ORF">GOQ30_14820</name>
</gene>
<evidence type="ECO:0000313" key="1">
    <source>
        <dbReference type="EMBL" id="MVO10445.1"/>
    </source>
</evidence>
<evidence type="ECO:0000313" key="2">
    <source>
        <dbReference type="Proteomes" id="UP000431264"/>
    </source>
</evidence>
<reference evidence="2" key="1">
    <citation type="submission" date="2019-05" db="EMBL/GenBank/DDBJ databases">
        <title>Flavobacterium profundi sp. nov., isolated from a deep-sea seamount.</title>
        <authorList>
            <person name="Zhang D.-C."/>
        </authorList>
    </citation>
    <scope>NUCLEOTIDE SEQUENCE [LARGE SCALE GENOMIC DNA]</scope>
    <source>
        <strain evidence="2">TP390</strain>
    </source>
</reference>
<sequence>MGAPHNKNRYGELWNQNRIDESLKILHLLKEYIVLSGGWAWHFMSIPNHIEYKHAHDHKDIDIFVHPKNVAKVMEVLLENNFEKVWTRYDHLYSAENFRRYEKVIAITNEKAFRITIDFFERTDLQTEICNGFTVVSPQMLLRFYSNIHSSDKCWAVIKAKEFLEKGINPIGRKELSEIPK</sequence>
<evidence type="ECO:0008006" key="3">
    <source>
        <dbReference type="Google" id="ProtNLM"/>
    </source>
</evidence>
<dbReference type="Proteomes" id="UP000431264">
    <property type="component" value="Unassembled WGS sequence"/>
</dbReference>
<dbReference type="EMBL" id="WQLW01000012">
    <property type="protein sequence ID" value="MVO10445.1"/>
    <property type="molecule type" value="Genomic_DNA"/>
</dbReference>
<proteinExistence type="predicted"/>
<organism evidence="1 2">
    <name type="scientific">Flavobacterium profundi</name>
    <dbReference type="NCBI Taxonomy" id="1774945"/>
    <lineage>
        <taxon>Bacteria</taxon>
        <taxon>Pseudomonadati</taxon>
        <taxon>Bacteroidota</taxon>
        <taxon>Flavobacteriia</taxon>
        <taxon>Flavobacteriales</taxon>
        <taxon>Flavobacteriaceae</taxon>
        <taxon>Flavobacterium</taxon>
    </lineage>
</organism>
<accession>A0A6I4IUG3</accession>
<dbReference type="OrthoDB" id="1160937at2"/>
<comment type="caution">
    <text evidence="1">The sequence shown here is derived from an EMBL/GenBank/DDBJ whole genome shotgun (WGS) entry which is preliminary data.</text>
</comment>
<dbReference type="RefSeq" id="WP_140998871.1">
    <property type="nucleotide sequence ID" value="NZ_VDCZ01000012.1"/>
</dbReference>
<name>A0A6I4IUG3_9FLAO</name>
<keyword evidence="2" id="KW-1185">Reference proteome</keyword>
<dbReference type="SUPFAM" id="SSF81301">
    <property type="entry name" value="Nucleotidyltransferase"/>
    <property type="match status" value="1"/>
</dbReference>
<dbReference type="AlphaFoldDB" id="A0A6I4IUG3"/>
<protein>
    <recommendedName>
        <fullName evidence="3">Nucleotidyltransferase family protein</fullName>
    </recommendedName>
</protein>
<dbReference type="InterPro" id="IPR043519">
    <property type="entry name" value="NT_sf"/>
</dbReference>